<gene>
    <name evidence="2" type="ORF">S01H1_01414</name>
</gene>
<organism evidence="2">
    <name type="scientific">marine sediment metagenome</name>
    <dbReference type="NCBI Taxonomy" id="412755"/>
    <lineage>
        <taxon>unclassified sequences</taxon>
        <taxon>metagenomes</taxon>
        <taxon>ecological metagenomes</taxon>
    </lineage>
</organism>
<dbReference type="AlphaFoldDB" id="X0SG30"/>
<evidence type="ECO:0000256" key="1">
    <source>
        <dbReference type="SAM" id="Phobius"/>
    </source>
</evidence>
<comment type="caution">
    <text evidence="2">The sequence shown here is derived from an EMBL/GenBank/DDBJ whole genome shotgun (WGS) entry which is preliminary data.</text>
</comment>
<dbReference type="EMBL" id="BARS01000610">
    <property type="protein sequence ID" value="GAF79949.1"/>
    <property type="molecule type" value="Genomic_DNA"/>
</dbReference>
<reference evidence="2" key="1">
    <citation type="journal article" date="2014" name="Front. Microbiol.">
        <title>High frequency of phylogenetically diverse reductive dehalogenase-homologous genes in deep subseafloor sedimentary metagenomes.</title>
        <authorList>
            <person name="Kawai M."/>
            <person name="Futagami T."/>
            <person name="Toyoda A."/>
            <person name="Takaki Y."/>
            <person name="Nishi S."/>
            <person name="Hori S."/>
            <person name="Arai W."/>
            <person name="Tsubouchi T."/>
            <person name="Morono Y."/>
            <person name="Uchiyama I."/>
            <person name="Ito T."/>
            <person name="Fujiyama A."/>
            <person name="Inagaki F."/>
            <person name="Takami H."/>
        </authorList>
    </citation>
    <scope>NUCLEOTIDE SEQUENCE</scope>
    <source>
        <strain evidence="2">Expedition CK06-06</strain>
    </source>
</reference>
<feature type="transmembrane region" description="Helical" evidence="1">
    <location>
        <begin position="163"/>
        <end position="182"/>
    </location>
</feature>
<protein>
    <submittedName>
        <fullName evidence="2">Uncharacterized protein</fullName>
    </submittedName>
</protein>
<sequence>FPLIVFLDHGNRYDAKIIDFNKIEQFKKNIEPSLTYSFLIPHSQEDFVQERLSVQDSPLGSFDGFKVINISPGNQYIKVKVNYINKKTREVVYVRSWYEATSKSISPKYHIEMDFDIAGGFVVITYFILAFPVLILFFNLIIYFVKLFGKWSNSEEFLSKKKLITRIILSIIAIVILIFLYLQ</sequence>
<evidence type="ECO:0000313" key="2">
    <source>
        <dbReference type="EMBL" id="GAF79949.1"/>
    </source>
</evidence>
<name>X0SG30_9ZZZZ</name>
<feature type="non-terminal residue" evidence="2">
    <location>
        <position position="1"/>
    </location>
</feature>
<feature type="transmembrane region" description="Helical" evidence="1">
    <location>
        <begin position="117"/>
        <end position="142"/>
    </location>
</feature>
<accession>X0SG30</accession>
<keyword evidence="1" id="KW-0812">Transmembrane</keyword>
<keyword evidence="1" id="KW-1133">Transmembrane helix</keyword>
<keyword evidence="1" id="KW-0472">Membrane</keyword>
<proteinExistence type="predicted"/>